<sequence length="151" mass="16804">MSFMYASSSSFLSALRRSFASLSIRFCSSFSVCEWNDRTALPRRVMRSCAERPTAMTSRPCAQMTPSCSMCFCFARRSRSARCLRSAISVERMSRSCTLRVLRKSERLRGSSVPCIRRSATEARSCRCLSTTRSAFSSIRARSLPCVAGGG</sequence>
<reference evidence="1 2" key="1">
    <citation type="journal article" date="2015" name="Sci. Rep.">
        <title>Chromosome-level genome map provides insights into diverse defense mechanisms in the medicinal fungus Ganoderma sinense.</title>
        <authorList>
            <person name="Zhu Y."/>
            <person name="Xu J."/>
            <person name="Sun C."/>
            <person name="Zhou S."/>
            <person name="Xu H."/>
            <person name="Nelson D.R."/>
            <person name="Qian J."/>
            <person name="Song J."/>
            <person name="Luo H."/>
            <person name="Xiang L."/>
            <person name="Li Y."/>
            <person name="Xu Z."/>
            <person name="Ji A."/>
            <person name="Wang L."/>
            <person name="Lu S."/>
            <person name="Hayward A."/>
            <person name="Sun W."/>
            <person name="Li X."/>
            <person name="Schwartz D.C."/>
            <person name="Wang Y."/>
            <person name="Chen S."/>
        </authorList>
    </citation>
    <scope>NUCLEOTIDE SEQUENCE [LARGE SCALE GENOMIC DNA]</scope>
    <source>
        <strain evidence="1 2">ZZ0214-1</strain>
    </source>
</reference>
<name>A0A2G8SAC1_9APHY</name>
<organism evidence="1 2">
    <name type="scientific">Ganoderma sinense ZZ0214-1</name>
    <dbReference type="NCBI Taxonomy" id="1077348"/>
    <lineage>
        <taxon>Eukaryota</taxon>
        <taxon>Fungi</taxon>
        <taxon>Dikarya</taxon>
        <taxon>Basidiomycota</taxon>
        <taxon>Agaricomycotina</taxon>
        <taxon>Agaricomycetes</taxon>
        <taxon>Polyporales</taxon>
        <taxon>Polyporaceae</taxon>
        <taxon>Ganoderma</taxon>
    </lineage>
</organism>
<keyword evidence="2" id="KW-1185">Reference proteome</keyword>
<gene>
    <name evidence="1" type="ORF">GSI_06874</name>
</gene>
<dbReference type="EMBL" id="AYKW01000013">
    <property type="protein sequence ID" value="PIL30706.1"/>
    <property type="molecule type" value="Genomic_DNA"/>
</dbReference>
<evidence type="ECO:0000313" key="2">
    <source>
        <dbReference type="Proteomes" id="UP000230002"/>
    </source>
</evidence>
<comment type="caution">
    <text evidence="1">The sequence shown here is derived from an EMBL/GenBank/DDBJ whole genome shotgun (WGS) entry which is preliminary data.</text>
</comment>
<dbReference type="AlphaFoldDB" id="A0A2G8SAC1"/>
<accession>A0A2G8SAC1</accession>
<protein>
    <submittedName>
        <fullName evidence="1">Uncharacterized protein</fullName>
    </submittedName>
</protein>
<proteinExistence type="predicted"/>
<evidence type="ECO:0000313" key="1">
    <source>
        <dbReference type="EMBL" id="PIL30706.1"/>
    </source>
</evidence>
<dbReference type="Proteomes" id="UP000230002">
    <property type="component" value="Unassembled WGS sequence"/>
</dbReference>